<dbReference type="AlphaFoldDB" id="A0A7S0ZE73"/>
<sequence>MIGFVSGLSVLNSGVNGVASSSFCGSSSLTIAPRSSSSSKVVMNLEGTFNKALDEFKTEYPQFAKRGWGCTAKAERWNGRHAMFGMLAIWLTAYAKGHGLLPSGTIDISQWGPLAELGGYTPITNERAVILIAHVHVLLVSVAATIAPFSFQDKLLLEAGEKDEKPAGLIPKLSFGLNKDAETWNGRLAMVGIMSIVGTAVATNSSILDVTNKMFGGIFF</sequence>
<reference evidence="4" key="1">
    <citation type="submission" date="2021-01" db="EMBL/GenBank/DDBJ databases">
        <authorList>
            <person name="Corre E."/>
            <person name="Pelletier E."/>
            <person name="Niang G."/>
            <person name="Scheremetjew M."/>
            <person name="Finn R."/>
            <person name="Kale V."/>
            <person name="Holt S."/>
            <person name="Cochrane G."/>
            <person name="Meng A."/>
            <person name="Brown T."/>
            <person name="Cohen L."/>
        </authorList>
    </citation>
    <scope>NUCLEOTIDE SEQUENCE</scope>
    <source>
        <strain evidence="4">CCMP3278</strain>
    </source>
</reference>
<dbReference type="GO" id="GO:0009507">
    <property type="term" value="C:chloroplast"/>
    <property type="evidence" value="ECO:0007669"/>
    <property type="project" value="UniProtKB-SubCell"/>
</dbReference>
<accession>A0A7S0ZE73</accession>
<dbReference type="EMBL" id="HBFP01004753">
    <property type="protein sequence ID" value="CAD8818994.1"/>
    <property type="molecule type" value="Transcribed_RNA"/>
</dbReference>
<evidence type="ECO:0000256" key="3">
    <source>
        <dbReference type="ARBA" id="ARBA00022640"/>
    </source>
</evidence>
<comment type="subcellular location">
    <subcellularLocation>
        <location evidence="1">Plastid</location>
        <location evidence="1">Chloroplast</location>
    </subcellularLocation>
</comment>
<proteinExistence type="predicted"/>
<evidence type="ECO:0000256" key="1">
    <source>
        <dbReference type="ARBA" id="ARBA00004229"/>
    </source>
</evidence>
<evidence type="ECO:0000313" key="4">
    <source>
        <dbReference type="EMBL" id="CAD8818994.1"/>
    </source>
</evidence>
<dbReference type="Gene3D" id="1.10.3460.10">
    <property type="entry name" value="Chlorophyll a/b binding protein domain"/>
    <property type="match status" value="1"/>
</dbReference>
<dbReference type="Pfam" id="PF00504">
    <property type="entry name" value="Chloroa_b-bind"/>
    <property type="match status" value="1"/>
</dbReference>
<dbReference type="SUPFAM" id="SSF103511">
    <property type="entry name" value="Chlorophyll a-b binding protein"/>
    <property type="match status" value="1"/>
</dbReference>
<organism evidence="4">
    <name type="scientific">Timspurckia oligopyrenoides</name>
    <dbReference type="NCBI Taxonomy" id="708627"/>
    <lineage>
        <taxon>Eukaryota</taxon>
        <taxon>Rhodophyta</taxon>
        <taxon>Bangiophyceae</taxon>
        <taxon>Porphyridiales</taxon>
        <taxon>Porphyridiaceae</taxon>
        <taxon>Timspurckia</taxon>
    </lineage>
</organism>
<gene>
    <name evidence="4" type="ORF">TOLI1172_LOCUS3383</name>
</gene>
<dbReference type="InterPro" id="IPR022796">
    <property type="entry name" value="Chloroa_b-bind"/>
</dbReference>
<evidence type="ECO:0000256" key="2">
    <source>
        <dbReference type="ARBA" id="ARBA00022528"/>
    </source>
</evidence>
<protein>
    <submittedName>
        <fullName evidence="4">Uncharacterized protein</fullName>
    </submittedName>
</protein>
<name>A0A7S0ZE73_9RHOD</name>
<keyword evidence="2" id="KW-0150">Chloroplast</keyword>
<keyword evidence="3" id="KW-0934">Plastid</keyword>